<dbReference type="Pfam" id="PF00448">
    <property type="entry name" value="SRP54"/>
    <property type="match status" value="1"/>
</dbReference>
<evidence type="ECO:0000256" key="4">
    <source>
        <dbReference type="ARBA" id="ARBA00023136"/>
    </source>
</evidence>
<evidence type="ECO:0000259" key="6">
    <source>
        <dbReference type="SMART" id="SM00962"/>
    </source>
</evidence>
<dbReference type="InterPro" id="IPR000897">
    <property type="entry name" value="SRP54_GTPase_dom"/>
</dbReference>
<dbReference type="GO" id="GO:0005047">
    <property type="term" value="F:signal recognition particle binding"/>
    <property type="evidence" value="ECO:0007669"/>
    <property type="project" value="TreeGrafter"/>
</dbReference>
<feature type="non-terminal residue" evidence="7">
    <location>
        <position position="1"/>
    </location>
</feature>
<dbReference type="EMBL" id="UINC01131327">
    <property type="protein sequence ID" value="SVD12956.1"/>
    <property type="molecule type" value="Genomic_DNA"/>
</dbReference>
<organism evidence="7">
    <name type="scientific">marine metagenome</name>
    <dbReference type="NCBI Taxonomy" id="408172"/>
    <lineage>
        <taxon>unclassified sequences</taxon>
        <taxon>metagenomes</taxon>
        <taxon>ecological metagenomes</taxon>
    </lineage>
</organism>
<dbReference type="SMART" id="SM00962">
    <property type="entry name" value="SRP54"/>
    <property type="match status" value="1"/>
</dbReference>
<dbReference type="Gene3D" id="3.40.50.300">
    <property type="entry name" value="P-loop containing nucleotide triphosphate hydrolases"/>
    <property type="match status" value="1"/>
</dbReference>
<feature type="domain" description="SRP54-type proteins GTP-binding" evidence="6">
    <location>
        <begin position="1"/>
        <end position="136"/>
    </location>
</feature>
<dbReference type="AlphaFoldDB" id="A0A382SSW8"/>
<accession>A0A382SSW8</accession>
<protein>
    <recommendedName>
        <fullName evidence="6">SRP54-type proteins GTP-binding domain-containing protein</fullName>
    </recommendedName>
</protein>
<evidence type="ECO:0000256" key="5">
    <source>
        <dbReference type="ARBA" id="ARBA00029433"/>
    </source>
</evidence>
<dbReference type="GO" id="GO:0006614">
    <property type="term" value="P:SRP-dependent cotranslational protein targeting to membrane"/>
    <property type="evidence" value="ECO:0007669"/>
    <property type="project" value="InterPro"/>
</dbReference>
<evidence type="ECO:0000256" key="1">
    <source>
        <dbReference type="ARBA" id="ARBA00008531"/>
    </source>
</evidence>
<keyword evidence="2" id="KW-0547">Nucleotide-binding</keyword>
<reference evidence="7" key="1">
    <citation type="submission" date="2018-05" db="EMBL/GenBank/DDBJ databases">
        <authorList>
            <person name="Lanie J.A."/>
            <person name="Ng W.-L."/>
            <person name="Kazmierczak K.M."/>
            <person name="Andrzejewski T.M."/>
            <person name="Davidsen T.M."/>
            <person name="Wayne K.J."/>
            <person name="Tettelin H."/>
            <person name="Glass J.I."/>
            <person name="Rusch D."/>
            <person name="Podicherti R."/>
            <person name="Tsui H.-C.T."/>
            <person name="Winkler M.E."/>
        </authorList>
    </citation>
    <scope>NUCLEOTIDE SEQUENCE</scope>
</reference>
<dbReference type="GO" id="GO:0005525">
    <property type="term" value="F:GTP binding"/>
    <property type="evidence" value="ECO:0007669"/>
    <property type="project" value="UniProtKB-KW"/>
</dbReference>
<sequence length="139" mass="15009">DPAGLVFEAFQQARKDSADVLLIDTAGRLQNNSELMEELQKIIRVVQRFDKTAPHSCLLVLDATVGQNAHSQVEIFLRMVNVTGLILTKIDGSAKGGVLVSLAQKNGLPVHAIGVGEQPDDLQTFSATDFALSLLDIRT</sequence>
<dbReference type="GO" id="GO:0005886">
    <property type="term" value="C:plasma membrane"/>
    <property type="evidence" value="ECO:0007669"/>
    <property type="project" value="TreeGrafter"/>
</dbReference>
<dbReference type="PANTHER" id="PTHR43134:SF1">
    <property type="entry name" value="SIGNAL RECOGNITION PARTICLE RECEPTOR SUBUNIT ALPHA"/>
    <property type="match status" value="1"/>
</dbReference>
<comment type="similarity">
    <text evidence="1">Belongs to the GTP-binding SRP family.</text>
</comment>
<evidence type="ECO:0000256" key="3">
    <source>
        <dbReference type="ARBA" id="ARBA00023134"/>
    </source>
</evidence>
<evidence type="ECO:0000256" key="2">
    <source>
        <dbReference type="ARBA" id="ARBA00022741"/>
    </source>
</evidence>
<dbReference type="SUPFAM" id="SSF52540">
    <property type="entry name" value="P-loop containing nucleoside triphosphate hydrolases"/>
    <property type="match status" value="1"/>
</dbReference>
<proteinExistence type="inferred from homology"/>
<name>A0A382SSW8_9ZZZZ</name>
<evidence type="ECO:0000313" key="7">
    <source>
        <dbReference type="EMBL" id="SVD12956.1"/>
    </source>
</evidence>
<gene>
    <name evidence="7" type="ORF">METZ01_LOCUS365810</name>
</gene>
<keyword evidence="3" id="KW-0342">GTP-binding</keyword>
<dbReference type="PANTHER" id="PTHR43134">
    <property type="entry name" value="SIGNAL RECOGNITION PARTICLE RECEPTOR SUBUNIT ALPHA"/>
    <property type="match status" value="1"/>
</dbReference>
<keyword evidence="4" id="KW-0472">Membrane</keyword>
<dbReference type="GO" id="GO:0012505">
    <property type="term" value="C:endomembrane system"/>
    <property type="evidence" value="ECO:0007669"/>
    <property type="project" value="UniProtKB-SubCell"/>
</dbReference>
<dbReference type="GO" id="GO:0003924">
    <property type="term" value="F:GTPase activity"/>
    <property type="evidence" value="ECO:0007669"/>
    <property type="project" value="TreeGrafter"/>
</dbReference>
<dbReference type="InterPro" id="IPR027417">
    <property type="entry name" value="P-loop_NTPase"/>
</dbReference>
<comment type="subcellular location">
    <subcellularLocation>
        <location evidence="5">Endomembrane system</location>
        <topology evidence="5">Peripheral membrane protein</topology>
        <orientation evidence="5">Cytoplasmic side</orientation>
    </subcellularLocation>
</comment>